<protein>
    <recommendedName>
        <fullName evidence="6">RNA polymerase sigma-70 ECF-like HTH domain-containing protein</fullName>
    </recommendedName>
</protein>
<dbReference type="InterPro" id="IPR036388">
    <property type="entry name" value="WH-like_DNA-bd_sf"/>
</dbReference>
<dbReference type="SUPFAM" id="SSF88946">
    <property type="entry name" value="Sigma2 domain of RNA polymerase sigma factors"/>
    <property type="match status" value="1"/>
</dbReference>
<organism evidence="7 8">
    <name type="scientific">Ahniella affigens</name>
    <dbReference type="NCBI Taxonomy" id="2021234"/>
    <lineage>
        <taxon>Bacteria</taxon>
        <taxon>Pseudomonadati</taxon>
        <taxon>Pseudomonadota</taxon>
        <taxon>Gammaproteobacteria</taxon>
        <taxon>Lysobacterales</taxon>
        <taxon>Rhodanobacteraceae</taxon>
        <taxon>Ahniella</taxon>
    </lineage>
</organism>
<evidence type="ECO:0000313" key="8">
    <source>
        <dbReference type="Proteomes" id="UP000241074"/>
    </source>
</evidence>
<evidence type="ECO:0000256" key="3">
    <source>
        <dbReference type="ARBA" id="ARBA00023082"/>
    </source>
</evidence>
<dbReference type="InterPro" id="IPR013325">
    <property type="entry name" value="RNA_pol_sigma_r2"/>
</dbReference>
<dbReference type="Proteomes" id="UP000241074">
    <property type="component" value="Chromosome"/>
</dbReference>
<dbReference type="InterPro" id="IPR039425">
    <property type="entry name" value="RNA_pol_sigma-70-like"/>
</dbReference>
<comment type="similarity">
    <text evidence="1">Belongs to the sigma-70 factor family. ECF subfamily.</text>
</comment>
<evidence type="ECO:0000256" key="1">
    <source>
        <dbReference type="ARBA" id="ARBA00010641"/>
    </source>
</evidence>
<dbReference type="GO" id="GO:0016987">
    <property type="term" value="F:sigma factor activity"/>
    <property type="evidence" value="ECO:0007669"/>
    <property type="project" value="UniProtKB-KW"/>
</dbReference>
<proteinExistence type="inferred from homology"/>
<evidence type="ECO:0000313" key="7">
    <source>
        <dbReference type="EMBL" id="AVP99985.1"/>
    </source>
</evidence>
<dbReference type="InterPro" id="IPR053812">
    <property type="entry name" value="HTH_Sigma70_ECF-like"/>
</dbReference>
<evidence type="ECO:0000256" key="5">
    <source>
        <dbReference type="SAM" id="MobiDB-lite"/>
    </source>
</evidence>
<accession>A0A2P1PYR9</accession>
<keyword evidence="2" id="KW-0805">Transcription regulation</keyword>
<dbReference type="SUPFAM" id="SSF88659">
    <property type="entry name" value="Sigma3 and sigma4 domains of RNA polymerase sigma factors"/>
    <property type="match status" value="1"/>
</dbReference>
<dbReference type="OrthoDB" id="6023540at2"/>
<dbReference type="NCBIfam" id="TIGR02937">
    <property type="entry name" value="sigma70-ECF"/>
    <property type="match status" value="1"/>
</dbReference>
<keyword evidence="8" id="KW-1185">Reference proteome</keyword>
<evidence type="ECO:0000259" key="6">
    <source>
        <dbReference type="Pfam" id="PF07638"/>
    </source>
</evidence>
<dbReference type="AlphaFoldDB" id="A0A2P1PYR9"/>
<sequence>MLFAGGSEVTLQEPTCRRRKRCSCGSERAQHQAEQDDIQAAQPWQRGQQGVRHGPTPRRNSRVIEICCARSSCQSSVRQRTTSQPRRGAFAKIQAQRRSMLFSRHAPDPVHSGGPCTMPQVDPAARDLTTLLKAWRQGDGAAFSALLDQVYDELKLMAAKRLLKFEGEITLSATDLLHEALLRVVPGGIDFKNRAHFFATLSLSIRALLIDHARARTADKRGGGLVRVTWTGTGRGGAQADMSDLLTIEQALSKLEQLDPRCGQVVHLSYFGGLEQQEIAELLGISVSSVTRDIRFARDWIARELRDER</sequence>
<gene>
    <name evidence="7" type="ORF">C7S18_03170</name>
</gene>
<dbReference type="Gene3D" id="1.10.10.10">
    <property type="entry name" value="Winged helix-like DNA-binding domain superfamily/Winged helix DNA-binding domain"/>
    <property type="match status" value="1"/>
</dbReference>
<dbReference type="GO" id="GO:0006352">
    <property type="term" value="P:DNA-templated transcription initiation"/>
    <property type="evidence" value="ECO:0007669"/>
    <property type="project" value="InterPro"/>
</dbReference>
<dbReference type="PANTHER" id="PTHR43133:SF39">
    <property type="entry name" value="SIMILAR TO RNA POLYMERASE SIGMA-E FACTOR"/>
    <property type="match status" value="1"/>
</dbReference>
<dbReference type="NCBIfam" id="TIGR02999">
    <property type="entry name" value="Sig-70_X6"/>
    <property type="match status" value="1"/>
</dbReference>
<feature type="region of interest" description="Disordered" evidence="5">
    <location>
        <begin position="31"/>
        <end position="58"/>
    </location>
</feature>
<dbReference type="Gene3D" id="1.10.1740.10">
    <property type="match status" value="1"/>
</dbReference>
<name>A0A2P1PYR9_9GAMM</name>
<dbReference type="Pfam" id="PF07638">
    <property type="entry name" value="Sigma70_ECF"/>
    <property type="match status" value="1"/>
</dbReference>
<evidence type="ECO:0000256" key="4">
    <source>
        <dbReference type="ARBA" id="ARBA00023163"/>
    </source>
</evidence>
<dbReference type="InterPro" id="IPR011517">
    <property type="entry name" value="RNA_pol_sigma70_ECF-like"/>
</dbReference>
<evidence type="ECO:0000256" key="2">
    <source>
        <dbReference type="ARBA" id="ARBA00023015"/>
    </source>
</evidence>
<dbReference type="PANTHER" id="PTHR43133">
    <property type="entry name" value="RNA POLYMERASE ECF-TYPE SIGMA FACTO"/>
    <property type="match status" value="1"/>
</dbReference>
<feature type="domain" description="RNA polymerase sigma-70 ECF-like HTH" evidence="6">
    <location>
        <begin position="126"/>
        <end position="307"/>
    </location>
</feature>
<dbReference type="EMBL" id="CP027860">
    <property type="protein sequence ID" value="AVP99985.1"/>
    <property type="molecule type" value="Genomic_DNA"/>
</dbReference>
<reference evidence="7 8" key="1">
    <citation type="submission" date="2018-03" db="EMBL/GenBank/DDBJ databases">
        <title>Ahniella affigens gen. nov., sp. nov., a gammaproteobacterium isolated from sandy soil near a stream.</title>
        <authorList>
            <person name="Ko Y."/>
            <person name="Kim J.-H."/>
        </authorList>
    </citation>
    <scope>NUCLEOTIDE SEQUENCE [LARGE SCALE GENOMIC DNA]</scope>
    <source>
        <strain evidence="7 8">D13</strain>
    </source>
</reference>
<dbReference type="KEGG" id="xba:C7S18_03170"/>
<dbReference type="InterPro" id="IPR014284">
    <property type="entry name" value="RNA_pol_sigma-70_dom"/>
</dbReference>
<keyword evidence="4" id="KW-0804">Transcription</keyword>
<reference evidence="7 8" key="2">
    <citation type="submission" date="2018-03" db="EMBL/GenBank/DDBJ databases">
        <authorList>
            <person name="Keele B.F."/>
        </authorList>
    </citation>
    <scope>NUCLEOTIDE SEQUENCE [LARGE SCALE GENOMIC DNA]</scope>
    <source>
        <strain evidence="7 8">D13</strain>
    </source>
</reference>
<dbReference type="InterPro" id="IPR013324">
    <property type="entry name" value="RNA_pol_sigma_r3/r4-like"/>
</dbReference>
<keyword evidence="3" id="KW-0731">Sigma factor</keyword>